<proteinExistence type="predicted"/>
<evidence type="ECO:0000259" key="1">
    <source>
        <dbReference type="Pfam" id="PF14588"/>
    </source>
</evidence>
<dbReference type="Pfam" id="PF14588">
    <property type="entry name" value="YjgF_endoribonc"/>
    <property type="match status" value="1"/>
</dbReference>
<dbReference type="PANTHER" id="PTHR43760">
    <property type="entry name" value="ENDORIBONUCLEASE-RELATED"/>
    <property type="match status" value="1"/>
</dbReference>
<dbReference type="InterPro" id="IPR035959">
    <property type="entry name" value="RutC-like_sf"/>
</dbReference>
<dbReference type="SUPFAM" id="SSF55298">
    <property type="entry name" value="YjgF-like"/>
    <property type="match status" value="1"/>
</dbReference>
<evidence type="ECO:0000313" key="3">
    <source>
        <dbReference type="Proteomes" id="UP001597073"/>
    </source>
</evidence>
<gene>
    <name evidence="2" type="ORF">ACFQZI_06890</name>
</gene>
<dbReference type="EMBL" id="JBHTIA010000003">
    <property type="protein sequence ID" value="MFD0764573.1"/>
    <property type="molecule type" value="Genomic_DNA"/>
</dbReference>
<dbReference type="InterPro" id="IPR013813">
    <property type="entry name" value="Endoribo_LPSP/chorism_mut-like"/>
</dbReference>
<evidence type="ECO:0000313" key="2">
    <source>
        <dbReference type="EMBL" id="MFD0764573.1"/>
    </source>
</evidence>
<reference evidence="3" key="1">
    <citation type="journal article" date="2019" name="Int. J. Syst. Evol. Microbiol.">
        <title>The Global Catalogue of Microorganisms (GCM) 10K type strain sequencing project: providing services to taxonomists for standard genome sequencing and annotation.</title>
        <authorList>
            <consortium name="The Broad Institute Genomics Platform"/>
            <consortium name="The Broad Institute Genome Sequencing Center for Infectious Disease"/>
            <person name="Wu L."/>
            <person name="Ma J."/>
        </authorList>
    </citation>
    <scope>NUCLEOTIDE SEQUENCE [LARGE SCALE GENOMIC DNA]</scope>
    <source>
        <strain evidence="3">CCUG 60742</strain>
    </source>
</reference>
<keyword evidence="3" id="KW-1185">Reference proteome</keyword>
<feature type="domain" description="Endoribonuclease L-PSP/chorismate mutase-like" evidence="1">
    <location>
        <begin position="39"/>
        <end position="162"/>
    </location>
</feature>
<accession>A0ABW2ZEF4</accession>
<sequence length="183" mass="19611">MNKAARFIKQALIIMFSLIWFLTITVSARGQDPDDLLRQKGIVLPALPGRLGSYTAVVRSGNLLYLSGKGPVRADGSDVTGKLGKDLDISEGYAAARLCGLAQLSALKENLGKLSRIKQIIKVTGFVNGTDSFYGQPMVMDGYSDLMTEIFGTRGIHARSAVGVAALPKGWPVEVEMIVEIGP</sequence>
<dbReference type="Proteomes" id="UP001597073">
    <property type="component" value="Unassembled WGS sequence"/>
</dbReference>
<dbReference type="RefSeq" id="WP_377140229.1">
    <property type="nucleotide sequence ID" value="NZ_JBHTIA010000003.1"/>
</dbReference>
<name>A0ABW2ZEF4_9SPHI</name>
<dbReference type="CDD" id="cd02199">
    <property type="entry name" value="YjgF_YER057c_UK114_like_1"/>
    <property type="match status" value="1"/>
</dbReference>
<dbReference type="Gene3D" id="3.30.1330.40">
    <property type="entry name" value="RutC-like"/>
    <property type="match status" value="1"/>
</dbReference>
<protein>
    <submittedName>
        <fullName evidence="2">RidA family protein</fullName>
    </submittedName>
</protein>
<comment type="caution">
    <text evidence="2">The sequence shown here is derived from an EMBL/GenBank/DDBJ whole genome shotgun (WGS) entry which is preliminary data.</text>
</comment>
<dbReference type="PANTHER" id="PTHR43760:SF1">
    <property type="entry name" value="ENDORIBONUCLEASE L-PSP_CHORISMATE MUTASE-LIKE DOMAIN-CONTAINING PROTEIN"/>
    <property type="match status" value="1"/>
</dbReference>
<organism evidence="2 3">
    <name type="scientific">Mucilaginibacter lutimaris</name>
    <dbReference type="NCBI Taxonomy" id="931629"/>
    <lineage>
        <taxon>Bacteria</taxon>
        <taxon>Pseudomonadati</taxon>
        <taxon>Bacteroidota</taxon>
        <taxon>Sphingobacteriia</taxon>
        <taxon>Sphingobacteriales</taxon>
        <taxon>Sphingobacteriaceae</taxon>
        <taxon>Mucilaginibacter</taxon>
    </lineage>
</organism>